<dbReference type="EMBL" id="JAVIJP010000030">
    <property type="protein sequence ID" value="KAL3633322.1"/>
    <property type="molecule type" value="Genomic_DNA"/>
</dbReference>
<comment type="caution">
    <text evidence="2">The sequence shown here is derived from an EMBL/GenBank/DDBJ whole genome shotgun (WGS) entry which is preliminary data.</text>
</comment>
<accession>A0ABD3CV26</accession>
<dbReference type="PANTHER" id="PTHR39104:SF1">
    <property type="entry name" value="AMINO ACID-LIGASE"/>
    <property type="match status" value="1"/>
</dbReference>
<evidence type="ECO:0000313" key="2">
    <source>
        <dbReference type="EMBL" id="KAL3633322.1"/>
    </source>
</evidence>
<evidence type="ECO:0000313" key="3">
    <source>
        <dbReference type="Proteomes" id="UP001632038"/>
    </source>
</evidence>
<keyword evidence="3" id="KW-1185">Reference proteome</keyword>
<sequence length="228" mass="25468">MKVEGDEKGKRTIRLICPSVSKTVQISAWDDQKLDLGLIAQAFGLNPNTLKLNGHFISRGLDFIASSVTWKSLIGFFSFRGLSTGVNDSNGLLVDGNFSKIGSKRLHCVEDGNVNVKEQGYSRESKRPQHEHCSLLNKEQDKGSNSGQSRWCNEPNGSILKRKWLLGDESDLKRIKSNESFAGNQEREAGISTNNPFPCNSISKTMKRTRDNEMVVVSSPLKKIRWPQ</sequence>
<reference evidence="3" key="1">
    <citation type="journal article" date="2024" name="IScience">
        <title>Strigolactones Initiate the Formation of Haustorium-like Structures in Castilleja.</title>
        <authorList>
            <person name="Buerger M."/>
            <person name="Peterson D."/>
            <person name="Chory J."/>
        </authorList>
    </citation>
    <scope>NUCLEOTIDE SEQUENCE [LARGE SCALE GENOMIC DNA]</scope>
</reference>
<name>A0ABD3CV26_9LAMI</name>
<protein>
    <submittedName>
        <fullName evidence="2">Uncharacterized protein</fullName>
    </submittedName>
</protein>
<dbReference type="Proteomes" id="UP001632038">
    <property type="component" value="Unassembled WGS sequence"/>
</dbReference>
<proteinExistence type="predicted"/>
<evidence type="ECO:0000256" key="1">
    <source>
        <dbReference type="SAM" id="MobiDB-lite"/>
    </source>
</evidence>
<organism evidence="2 3">
    <name type="scientific">Castilleja foliolosa</name>
    <dbReference type="NCBI Taxonomy" id="1961234"/>
    <lineage>
        <taxon>Eukaryota</taxon>
        <taxon>Viridiplantae</taxon>
        <taxon>Streptophyta</taxon>
        <taxon>Embryophyta</taxon>
        <taxon>Tracheophyta</taxon>
        <taxon>Spermatophyta</taxon>
        <taxon>Magnoliopsida</taxon>
        <taxon>eudicotyledons</taxon>
        <taxon>Gunneridae</taxon>
        <taxon>Pentapetalae</taxon>
        <taxon>asterids</taxon>
        <taxon>lamiids</taxon>
        <taxon>Lamiales</taxon>
        <taxon>Orobanchaceae</taxon>
        <taxon>Pedicularideae</taxon>
        <taxon>Castillejinae</taxon>
        <taxon>Castilleja</taxon>
    </lineage>
</organism>
<dbReference type="AlphaFoldDB" id="A0ABD3CV26"/>
<feature type="region of interest" description="Disordered" evidence="1">
    <location>
        <begin position="178"/>
        <end position="198"/>
    </location>
</feature>
<dbReference type="PANTHER" id="PTHR39104">
    <property type="entry name" value="AMINO ACID-LIGASE"/>
    <property type="match status" value="1"/>
</dbReference>
<gene>
    <name evidence="2" type="ORF">CASFOL_022849</name>
</gene>